<evidence type="ECO:0000256" key="2">
    <source>
        <dbReference type="ARBA" id="ARBA00022942"/>
    </source>
</evidence>
<evidence type="ECO:0000313" key="8">
    <source>
        <dbReference type="EnsemblMetazoa" id="KAF7492766.1"/>
    </source>
</evidence>
<dbReference type="InterPro" id="IPR016295">
    <property type="entry name" value="Proteasome_beta4"/>
</dbReference>
<reference evidence="9" key="1">
    <citation type="journal article" date="2020" name="PLoS Negl. Trop. Dis.">
        <title>High-quality nuclear genome for Sarcoptes scabiei-A critical resource for a neglected parasite.</title>
        <authorList>
            <person name="Korhonen P.K."/>
            <person name="Gasser R.B."/>
            <person name="Ma G."/>
            <person name="Wang T."/>
            <person name="Stroehlein A.J."/>
            <person name="Young N.D."/>
            <person name="Ang C.S."/>
            <person name="Fernando D.D."/>
            <person name="Lu H.C."/>
            <person name="Taylor S."/>
            <person name="Reynolds S.L."/>
            <person name="Mofiz E."/>
            <person name="Najaraj S.H."/>
            <person name="Gowda H."/>
            <person name="Madugundu A."/>
            <person name="Renuse S."/>
            <person name="Holt D."/>
            <person name="Pandey A."/>
            <person name="Papenfuss A.T."/>
            <person name="Fischer K."/>
        </authorList>
    </citation>
    <scope>NUCLEOTIDE SEQUENCE [LARGE SCALE GENOMIC DNA]</scope>
</reference>
<dbReference type="InterPro" id="IPR016050">
    <property type="entry name" value="Proteasome_bsu_CS"/>
</dbReference>
<dbReference type="PIRSF" id="PIRSF001213">
    <property type="entry name" value="Psome_endopept_beta"/>
    <property type="match status" value="1"/>
</dbReference>
<name>A0A834VDF5_SARSC</name>
<dbReference type="GO" id="GO:0051603">
    <property type="term" value="P:proteolysis involved in protein catabolic process"/>
    <property type="evidence" value="ECO:0007669"/>
    <property type="project" value="InterPro"/>
</dbReference>
<keyword evidence="1 6" id="KW-0963">Cytoplasm</keyword>
<dbReference type="PROSITE" id="PS51476">
    <property type="entry name" value="PROTEASOME_BETA_2"/>
    <property type="match status" value="1"/>
</dbReference>
<dbReference type="PANTHER" id="PTHR32194">
    <property type="entry name" value="METALLOPROTEASE TLDD"/>
    <property type="match status" value="1"/>
</dbReference>
<reference evidence="8" key="3">
    <citation type="submission" date="2022-06" db="UniProtKB">
        <authorList>
            <consortium name="EnsemblMetazoa"/>
        </authorList>
    </citation>
    <scope>IDENTIFICATION</scope>
</reference>
<organism evidence="7">
    <name type="scientific">Sarcoptes scabiei</name>
    <name type="common">Itch mite</name>
    <name type="synonym">Acarus scabiei</name>
    <dbReference type="NCBI Taxonomy" id="52283"/>
    <lineage>
        <taxon>Eukaryota</taxon>
        <taxon>Metazoa</taxon>
        <taxon>Ecdysozoa</taxon>
        <taxon>Arthropoda</taxon>
        <taxon>Chelicerata</taxon>
        <taxon>Arachnida</taxon>
        <taxon>Acari</taxon>
        <taxon>Acariformes</taxon>
        <taxon>Sarcoptiformes</taxon>
        <taxon>Astigmata</taxon>
        <taxon>Psoroptidia</taxon>
        <taxon>Sarcoptoidea</taxon>
        <taxon>Sarcoptidae</taxon>
        <taxon>Sarcoptinae</taxon>
        <taxon>Sarcoptes</taxon>
    </lineage>
</organism>
<evidence type="ECO:0000256" key="4">
    <source>
        <dbReference type="ARBA" id="ARBA00024953"/>
    </source>
</evidence>
<sequence length="243" mass="27830">MALKTKFQYQEDFQHSSQPITTGTSILGLQFDQGVVIAADQLVSYGSMARFRDIQRVHRVNNRTILGCGGDYADYQYVLRMIEQKSIDESAYEDQYEISPSSLHCWLTRVQYNRRSKFDPLWCSWVVGGLDDNNKPFLGLADRLGTAYVSPHISSGFGNYLAIPLLREEYEKRDGKLTETEAIDILKNCLEVLYYRDARSWNKYNLAIVNQQGSKIEGPSSFVANGILLMKFPVMSDYNIFKQ</sequence>
<evidence type="ECO:0000313" key="9">
    <source>
        <dbReference type="Proteomes" id="UP000070412"/>
    </source>
</evidence>
<dbReference type="EMBL" id="WVUK01000056">
    <property type="protein sequence ID" value="KAF7492766.1"/>
    <property type="molecule type" value="Genomic_DNA"/>
</dbReference>
<dbReference type="PROSITE" id="PS00854">
    <property type="entry name" value="PROTEASOME_BETA_1"/>
    <property type="match status" value="1"/>
</dbReference>
<keyword evidence="3 6" id="KW-0539">Nucleus</keyword>
<gene>
    <name evidence="7" type="ORF">SSS_3104</name>
</gene>
<comment type="function">
    <text evidence="4">Non-catalytic component of the proteasome, a multicatalytic proteinase complex which is characterized by its ability to cleave peptides with Arg, Phe, Tyr, Leu, and Glu adjacent to the leaving group at neutral or slightly basic pH. The proteasome has an ATP-dependent proteolytic activity.</text>
</comment>
<dbReference type="InterPro" id="IPR029055">
    <property type="entry name" value="Ntn_hydrolases_N"/>
</dbReference>
<dbReference type="EnsemblMetazoa" id="SSS_3104s_mrna">
    <property type="protein sequence ID" value="KAF7492766.1"/>
    <property type="gene ID" value="SSS_3104"/>
</dbReference>
<comment type="similarity">
    <text evidence="6">Belongs to the peptidase T1B family.</text>
</comment>
<dbReference type="GO" id="GO:0005634">
    <property type="term" value="C:nucleus"/>
    <property type="evidence" value="ECO:0007669"/>
    <property type="project" value="UniProtKB-SubCell"/>
</dbReference>
<dbReference type="Gene3D" id="3.60.20.10">
    <property type="entry name" value="Glutamine Phosphoribosylpyrophosphate, subunit 1, domain 1"/>
    <property type="match status" value="1"/>
</dbReference>
<proteinExistence type="inferred from homology"/>
<dbReference type="InterPro" id="IPR023333">
    <property type="entry name" value="Proteasome_suB-type"/>
</dbReference>
<dbReference type="InterPro" id="IPR001353">
    <property type="entry name" value="Proteasome_sua/b"/>
</dbReference>
<keyword evidence="2 6" id="KW-0647">Proteasome</keyword>
<dbReference type="GO" id="GO:0019774">
    <property type="term" value="C:proteasome core complex, beta-subunit complex"/>
    <property type="evidence" value="ECO:0007669"/>
    <property type="project" value="UniProtKB-UniRule"/>
</dbReference>
<comment type="subunit">
    <text evidence="5">The 26S proteasome consists of a 20S proteasome core and two 19S regulatory subunits. The 20S proteasome core is composed of 28 subunits that are arranged in four stacked rings, resulting in a barrel-shaped structure. The two end rings are each formed by seven alpha subunits, and the two central rings are each formed by seven beta subunits. The catalytic chamber with the active sites is on the inside of the barrel.</text>
</comment>
<dbReference type="PANTHER" id="PTHR32194:SF6">
    <property type="entry name" value="PROTEASOME SUBUNIT BETA"/>
    <property type="match status" value="1"/>
</dbReference>
<protein>
    <recommendedName>
        <fullName evidence="6">Proteasome subunit beta</fullName>
    </recommendedName>
</protein>
<comment type="subcellular location">
    <subcellularLocation>
        <location evidence="6">Cytoplasm</location>
    </subcellularLocation>
    <subcellularLocation>
        <location evidence="6">Nucleus</location>
    </subcellularLocation>
</comment>
<dbReference type="GO" id="GO:0005737">
    <property type="term" value="C:cytoplasm"/>
    <property type="evidence" value="ECO:0007669"/>
    <property type="project" value="UniProtKB-SubCell"/>
</dbReference>
<dbReference type="SUPFAM" id="SSF56235">
    <property type="entry name" value="N-terminal nucleophile aminohydrolases (Ntn hydrolases)"/>
    <property type="match status" value="1"/>
</dbReference>
<dbReference type="Pfam" id="PF00227">
    <property type="entry name" value="Proteasome"/>
    <property type="match status" value="1"/>
</dbReference>
<evidence type="ECO:0000313" key="7">
    <source>
        <dbReference type="EMBL" id="KAF7492766.1"/>
    </source>
</evidence>
<reference evidence="7" key="2">
    <citation type="submission" date="2020-01" db="EMBL/GenBank/DDBJ databases">
        <authorList>
            <person name="Korhonen P.K.K."/>
            <person name="Guangxu M.G."/>
            <person name="Wang T.W."/>
            <person name="Stroehlein A.J.S."/>
            <person name="Young N.D."/>
            <person name="Ang C.-S.A."/>
            <person name="Fernando D.W.F."/>
            <person name="Lu H.L."/>
            <person name="Taylor S.T."/>
            <person name="Ehtesham M.E.M."/>
            <person name="Najaraj S.H.N."/>
            <person name="Harsha G.H.G."/>
            <person name="Madugundu A.M."/>
            <person name="Renuse S.R."/>
            <person name="Holt D.H."/>
            <person name="Pandey A.P."/>
            <person name="Papenfuss A.P."/>
            <person name="Gasser R.B.G."/>
            <person name="Fischer K.F."/>
        </authorList>
    </citation>
    <scope>NUCLEOTIDE SEQUENCE</scope>
    <source>
        <strain evidence="7">SSS_KF_BRIS2020</strain>
    </source>
</reference>
<evidence type="ECO:0000256" key="5">
    <source>
        <dbReference type="ARBA" id="ARBA00026071"/>
    </source>
</evidence>
<evidence type="ECO:0000256" key="6">
    <source>
        <dbReference type="PIRNR" id="PIRNR001213"/>
    </source>
</evidence>
<dbReference type="CDD" id="cd03760">
    <property type="entry name" value="proteasome_beta_type_4"/>
    <property type="match status" value="1"/>
</dbReference>
<keyword evidence="9" id="KW-1185">Reference proteome</keyword>
<dbReference type="AlphaFoldDB" id="A0A834VDF5"/>
<evidence type="ECO:0000256" key="3">
    <source>
        <dbReference type="ARBA" id="ARBA00023242"/>
    </source>
</evidence>
<dbReference type="Proteomes" id="UP000070412">
    <property type="component" value="Unassembled WGS sequence"/>
</dbReference>
<accession>A0A834VDF5</accession>
<dbReference type="OrthoDB" id="7854943at2759"/>
<evidence type="ECO:0000256" key="1">
    <source>
        <dbReference type="ARBA" id="ARBA00022490"/>
    </source>
</evidence>